<protein>
    <submittedName>
        <fullName evidence="1">Uncharacterized protein</fullName>
    </submittedName>
</protein>
<keyword evidence="2" id="KW-1185">Reference proteome</keyword>
<organism evidence="1 2">
    <name type="scientific">Magnetofaba australis IT-1</name>
    <dbReference type="NCBI Taxonomy" id="1434232"/>
    <lineage>
        <taxon>Bacteria</taxon>
        <taxon>Pseudomonadati</taxon>
        <taxon>Pseudomonadota</taxon>
        <taxon>Magnetococcia</taxon>
        <taxon>Magnetococcales</taxon>
        <taxon>Magnetococcaceae</taxon>
        <taxon>Magnetofaba</taxon>
    </lineage>
</organism>
<proteinExistence type="predicted"/>
<dbReference type="EMBL" id="LVJN01000018">
    <property type="protein sequence ID" value="OSM04866.1"/>
    <property type="molecule type" value="Genomic_DNA"/>
</dbReference>
<name>A0A1Y2K870_9PROT</name>
<sequence length="270" mass="30358">MTTLAPSDANLEPLAQLLSKMLGEPRHMTTRMGGLLCARFETDHPFDAIEQGSLETLEDFEVEHLLARLFTPSNAQREAAEAFLPDAGIDAQWERDQVGRWRAEELSCELIFGQRSMRFIIPEVLLERFLSALNADRPIDPEVARTLSELEPEQGPRERARRVGRLPIWDEARRRNILLPWLQRIAQAAPRLNVERMAFLSEFVRSYRPLDVPALVTALRNLVDSYENGGDGAYAKGVEAHESGCAPSSGCSDDVKKHRLAMAKALLTEL</sequence>
<evidence type="ECO:0000313" key="1">
    <source>
        <dbReference type="EMBL" id="OSM04866.1"/>
    </source>
</evidence>
<dbReference type="RefSeq" id="WP_085441517.1">
    <property type="nucleotide sequence ID" value="NZ_LVJN01000018.1"/>
</dbReference>
<evidence type="ECO:0000313" key="2">
    <source>
        <dbReference type="Proteomes" id="UP000194003"/>
    </source>
</evidence>
<dbReference type="AlphaFoldDB" id="A0A1Y2K870"/>
<comment type="caution">
    <text evidence="1">The sequence shown here is derived from an EMBL/GenBank/DDBJ whole genome shotgun (WGS) entry which is preliminary data.</text>
</comment>
<reference evidence="1 2" key="1">
    <citation type="journal article" date="2016" name="BMC Genomics">
        <title>Combined genomic and structural analyses of a cultured magnetotactic bacterium reveals its niche adaptation to a dynamic environment.</title>
        <authorList>
            <person name="Araujo A.C."/>
            <person name="Morillo V."/>
            <person name="Cypriano J."/>
            <person name="Teixeira L.C."/>
            <person name="Leao P."/>
            <person name="Lyra S."/>
            <person name="Almeida L.G."/>
            <person name="Bazylinski D.A."/>
            <person name="Vasconcellos A.T."/>
            <person name="Abreu F."/>
            <person name="Lins U."/>
        </authorList>
    </citation>
    <scope>NUCLEOTIDE SEQUENCE [LARGE SCALE GENOMIC DNA]</scope>
    <source>
        <strain evidence="1 2">IT-1</strain>
    </source>
</reference>
<accession>A0A1Y2K870</accession>
<gene>
    <name evidence="1" type="ORF">MAIT1_02964</name>
</gene>
<dbReference type="Proteomes" id="UP000194003">
    <property type="component" value="Unassembled WGS sequence"/>
</dbReference>